<keyword evidence="5" id="KW-0653">Protein transport</keyword>
<accession>A0ABD0M264</accession>
<evidence type="ECO:0000313" key="7">
    <source>
        <dbReference type="Proteomes" id="UP001519460"/>
    </source>
</evidence>
<comment type="subcellular location">
    <subcellularLocation>
        <location evidence="1 5">Nucleus</location>
        <location evidence="1 5">Nuclear pore complex</location>
    </subcellularLocation>
</comment>
<dbReference type="Pfam" id="PF04097">
    <property type="entry name" value="Nic96"/>
    <property type="match status" value="1"/>
</dbReference>
<evidence type="ECO:0000313" key="6">
    <source>
        <dbReference type="EMBL" id="KAK7505825.1"/>
    </source>
</evidence>
<reference evidence="6 7" key="1">
    <citation type="journal article" date="2023" name="Sci. Data">
        <title>Genome assembly of the Korean intertidal mud-creeper Batillaria attramentaria.</title>
        <authorList>
            <person name="Patra A.K."/>
            <person name="Ho P.T."/>
            <person name="Jun S."/>
            <person name="Lee S.J."/>
            <person name="Kim Y."/>
            <person name="Won Y.J."/>
        </authorList>
    </citation>
    <scope>NUCLEOTIDE SEQUENCE [LARGE SCALE GENOMIC DNA]</scope>
    <source>
        <strain evidence="6">Wonlab-2016</strain>
    </source>
</reference>
<keyword evidence="4 5" id="KW-0539">Nucleus</keyword>
<evidence type="ECO:0000256" key="4">
    <source>
        <dbReference type="ARBA" id="ARBA00023242"/>
    </source>
</evidence>
<keyword evidence="5" id="KW-0472">Membrane</keyword>
<dbReference type="EMBL" id="JACVVK020000009">
    <property type="protein sequence ID" value="KAK7505825.1"/>
    <property type="molecule type" value="Genomic_DNA"/>
</dbReference>
<evidence type="ECO:0000256" key="2">
    <source>
        <dbReference type="ARBA" id="ARBA00010186"/>
    </source>
</evidence>
<keyword evidence="7" id="KW-1185">Reference proteome</keyword>
<name>A0ABD0M264_9CAEN</name>
<dbReference type="GO" id="GO:0051028">
    <property type="term" value="P:mRNA transport"/>
    <property type="evidence" value="ECO:0007669"/>
    <property type="project" value="UniProtKB-KW"/>
</dbReference>
<dbReference type="PANTHER" id="PTHR11225:SF4">
    <property type="entry name" value="NUCLEAR PORE COMPLEX PROTEIN NUP93"/>
    <property type="match status" value="1"/>
</dbReference>
<comment type="caution">
    <text evidence="6">The sequence shown here is derived from an EMBL/GenBank/DDBJ whole genome shotgun (WGS) entry which is preliminary data.</text>
</comment>
<evidence type="ECO:0000256" key="3">
    <source>
        <dbReference type="ARBA" id="ARBA00023132"/>
    </source>
</evidence>
<keyword evidence="5" id="KW-0509">mRNA transport</keyword>
<evidence type="ECO:0000256" key="1">
    <source>
        <dbReference type="ARBA" id="ARBA00004567"/>
    </source>
</evidence>
<organism evidence="6 7">
    <name type="scientific">Batillaria attramentaria</name>
    <dbReference type="NCBI Taxonomy" id="370345"/>
    <lineage>
        <taxon>Eukaryota</taxon>
        <taxon>Metazoa</taxon>
        <taxon>Spiralia</taxon>
        <taxon>Lophotrochozoa</taxon>
        <taxon>Mollusca</taxon>
        <taxon>Gastropoda</taxon>
        <taxon>Caenogastropoda</taxon>
        <taxon>Sorbeoconcha</taxon>
        <taxon>Cerithioidea</taxon>
        <taxon>Batillariidae</taxon>
        <taxon>Batillaria</taxon>
    </lineage>
</organism>
<sequence length="818" mass="93618">MDMETEGFRDLLQQAEQLTAEMDSGTDLPHVERNLAQILEAGQRLMSRTAPAAHDASDVKASILLGSKGYVLPKITERLDGLKATTTFEPLEPVRDTDIQGFLKNERENALLAVIEQTRKHTFEEVERHQWESMQNEWEREKQKILNTLLGSGPDTFEFQQETESMSSEGVFTHGRSNLDHIEMAYARQVYVYNEDVVANSIRPSLVDLFLDVARKLDDKVMIDLWEMMRCMTDIPLTSGRGSLPGAVRRSKETQRLLVTRAVQHLENNFCQYLKKIVCDNLEQSRLGGVPGTYSLVRSYLKLQLPAMAFVAEDCRLDGQPVWALVYFCLRCGDMKAAQEVISKVSHQLGDFPGYFQEYITNPQHRLSVANDTKIKLQYRRVVKNSQDPFKRAVYCIVGQCDPNEDHTDISDKIDDYLWLKLLQIEFEASDSGQEQFTLENLQKLLYEDYGENHFQAYQQPMLYTQVLVLTGQFEAAIEFLSRVEHLRHHAVHMALVLFESNLLFLPPSCQAPLLSQEQGDPPCLRRLNLARLIMMYTRKFEATDAREALQYFFFLRNLKTPSGDNLFMSCVSELVLETREFEMLLGRLEKDGKRLPGAIDKFCQDTDKIIELVARDTEAKGMFEEANQDKAVSLLNKLLSKVVSLPNNPDGTRDRLKAQAVAMAERFRLVDRNMTAANSGTFYLLLDLMTFFDFCHTSSVDNALDVMKQLKLLPFTPEDVEHRVNSFRNYTDEVRRNLPDILLAVMNLFHSKYMSIRNTGPQSPVPGQGSFKDGGKDMYLNYLRSQAKTLIMFAGMLPYRLPGDVNARLVQIEVLMN</sequence>
<dbReference type="GO" id="GO:0015031">
    <property type="term" value="P:protein transport"/>
    <property type="evidence" value="ECO:0007669"/>
    <property type="project" value="UniProtKB-KW"/>
</dbReference>
<dbReference type="InterPro" id="IPR007231">
    <property type="entry name" value="Nucleoporin_int_Nup93/Nic96"/>
</dbReference>
<dbReference type="AlphaFoldDB" id="A0ABD0M264"/>
<dbReference type="PANTHER" id="PTHR11225">
    <property type="entry name" value="NUCLEAR PORE COMPLEX PROTEIN NUP93 NUCLEOPORIN NUP93 DEAD EYE PROTEIN"/>
    <property type="match status" value="1"/>
</dbReference>
<protein>
    <recommendedName>
        <fullName evidence="5">Nuclear pore protein</fullName>
    </recommendedName>
</protein>
<keyword evidence="5" id="KW-0811">Translocation</keyword>
<proteinExistence type="inferred from homology"/>
<keyword evidence="3 5" id="KW-0906">Nuclear pore complex</keyword>
<keyword evidence="5" id="KW-0813">Transport</keyword>
<comment type="similarity">
    <text evidence="2 5">Belongs to the nucleoporin interacting component (NIC) family.</text>
</comment>
<dbReference type="GO" id="GO:0005643">
    <property type="term" value="C:nuclear pore"/>
    <property type="evidence" value="ECO:0007669"/>
    <property type="project" value="UniProtKB-SubCell"/>
</dbReference>
<evidence type="ECO:0000256" key="5">
    <source>
        <dbReference type="RuleBase" id="RU364035"/>
    </source>
</evidence>
<gene>
    <name evidence="6" type="ORF">BaRGS_00003096</name>
</gene>
<dbReference type="Proteomes" id="UP001519460">
    <property type="component" value="Unassembled WGS sequence"/>
</dbReference>